<comment type="cofactor">
    <cofactor evidence="1">
        <name>heme</name>
        <dbReference type="ChEBI" id="CHEBI:30413"/>
    </cofactor>
</comment>
<keyword evidence="3" id="KW-0479">Metal-binding</keyword>
<dbReference type="PANTHER" id="PTHR46206:SF6">
    <property type="entry name" value="CYTOCHROME P450 MONOOXYGENASE AN1598-RELATED"/>
    <property type="match status" value="1"/>
</dbReference>
<dbReference type="AlphaFoldDB" id="A0A8E2F7T9"/>
<evidence type="ECO:0000256" key="2">
    <source>
        <dbReference type="ARBA" id="ARBA00010617"/>
    </source>
</evidence>
<dbReference type="GO" id="GO:0004497">
    <property type="term" value="F:monooxygenase activity"/>
    <property type="evidence" value="ECO:0007669"/>
    <property type="project" value="UniProtKB-KW"/>
</dbReference>
<dbReference type="PANTHER" id="PTHR46206">
    <property type="entry name" value="CYTOCHROME P450"/>
    <property type="match status" value="1"/>
</dbReference>
<reference evidence="7 8" key="1">
    <citation type="journal article" date="2016" name="Nat. Commun.">
        <title>Ectomycorrhizal ecology is imprinted in the genome of the dominant symbiotic fungus Cenococcum geophilum.</title>
        <authorList>
            <consortium name="DOE Joint Genome Institute"/>
            <person name="Peter M."/>
            <person name="Kohler A."/>
            <person name="Ohm R.A."/>
            <person name="Kuo A."/>
            <person name="Krutzmann J."/>
            <person name="Morin E."/>
            <person name="Arend M."/>
            <person name="Barry K.W."/>
            <person name="Binder M."/>
            <person name="Choi C."/>
            <person name="Clum A."/>
            <person name="Copeland A."/>
            <person name="Grisel N."/>
            <person name="Haridas S."/>
            <person name="Kipfer T."/>
            <person name="LaButti K."/>
            <person name="Lindquist E."/>
            <person name="Lipzen A."/>
            <person name="Maire R."/>
            <person name="Meier B."/>
            <person name="Mihaltcheva S."/>
            <person name="Molinier V."/>
            <person name="Murat C."/>
            <person name="Poggeler S."/>
            <person name="Quandt C.A."/>
            <person name="Sperisen C."/>
            <person name="Tritt A."/>
            <person name="Tisserant E."/>
            <person name="Crous P.W."/>
            <person name="Henrissat B."/>
            <person name="Nehls U."/>
            <person name="Egli S."/>
            <person name="Spatafora J.W."/>
            <person name="Grigoriev I.V."/>
            <person name="Martin F.M."/>
        </authorList>
    </citation>
    <scope>NUCLEOTIDE SEQUENCE [LARGE SCALE GENOMIC DNA]</scope>
    <source>
        <strain evidence="7 8">CBS 207.34</strain>
    </source>
</reference>
<keyword evidence="5" id="KW-0408">Iron</keyword>
<dbReference type="GO" id="GO:0020037">
    <property type="term" value="F:heme binding"/>
    <property type="evidence" value="ECO:0007669"/>
    <property type="project" value="InterPro"/>
</dbReference>
<evidence type="ECO:0000313" key="8">
    <source>
        <dbReference type="Proteomes" id="UP000250140"/>
    </source>
</evidence>
<evidence type="ECO:0000256" key="3">
    <source>
        <dbReference type="ARBA" id="ARBA00022723"/>
    </source>
</evidence>
<proteinExistence type="inferred from homology"/>
<dbReference type="InterPro" id="IPR036396">
    <property type="entry name" value="Cyt_P450_sf"/>
</dbReference>
<evidence type="ECO:0000256" key="6">
    <source>
        <dbReference type="ARBA" id="ARBA00023033"/>
    </source>
</evidence>
<evidence type="ECO:0000313" key="7">
    <source>
        <dbReference type="EMBL" id="OCL11925.1"/>
    </source>
</evidence>
<evidence type="ECO:0000256" key="5">
    <source>
        <dbReference type="ARBA" id="ARBA00023004"/>
    </source>
</evidence>
<dbReference type="GO" id="GO:0016705">
    <property type="term" value="F:oxidoreductase activity, acting on paired donors, with incorporation or reduction of molecular oxygen"/>
    <property type="evidence" value="ECO:0007669"/>
    <property type="project" value="InterPro"/>
</dbReference>
<accession>A0A8E2F7T9</accession>
<keyword evidence="4" id="KW-0560">Oxidoreductase</keyword>
<dbReference type="Gene3D" id="1.10.630.10">
    <property type="entry name" value="Cytochrome P450"/>
    <property type="match status" value="1"/>
</dbReference>
<dbReference type="GO" id="GO:0005506">
    <property type="term" value="F:iron ion binding"/>
    <property type="evidence" value="ECO:0007669"/>
    <property type="project" value="InterPro"/>
</dbReference>
<sequence>MREKSGEAHKHQFAMTESNNLHFGHGKFSCSRRFTGNELKITLAHLPLNFEFKYPEGKGRLNNLSADEIVFLDTTATLLMRRRAGVPDLDAAAFKQAS</sequence>
<dbReference type="EMBL" id="KV748957">
    <property type="protein sequence ID" value="OCL11925.1"/>
    <property type="molecule type" value="Genomic_DNA"/>
</dbReference>
<evidence type="ECO:0000256" key="1">
    <source>
        <dbReference type="ARBA" id="ARBA00001971"/>
    </source>
</evidence>
<keyword evidence="8" id="KW-1185">Reference proteome</keyword>
<organism evidence="7 8">
    <name type="scientific">Glonium stellatum</name>
    <dbReference type="NCBI Taxonomy" id="574774"/>
    <lineage>
        <taxon>Eukaryota</taxon>
        <taxon>Fungi</taxon>
        <taxon>Dikarya</taxon>
        <taxon>Ascomycota</taxon>
        <taxon>Pezizomycotina</taxon>
        <taxon>Dothideomycetes</taxon>
        <taxon>Pleosporomycetidae</taxon>
        <taxon>Gloniales</taxon>
        <taxon>Gloniaceae</taxon>
        <taxon>Glonium</taxon>
    </lineage>
</organism>
<dbReference type="OrthoDB" id="1844152at2759"/>
<keyword evidence="6" id="KW-0503">Monooxygenase</keyword>
<dbReference type="Proteomes" id="UP000250140">
    <property type="component" value="Unassembled WGS sequence"/>
</dbReference>
<name>A0A8E2F7T9_9PEZI</name>
<comment type="similarity">
    <text evidence="2">Belongs to the cytochrome P450 family.</text>
</comment>
<gene>
    <name evidence="7" type="ORF">AOQ84DRAFT_421927</name>
</gene>
<evidence type="ECO:0000256" key="4">
    <source>
        <dbReference type="ARBA" id="ARBA00023002"/>
    </source>
</evidence>
<protein>
    <submittedName>
        <fullName evidence="7">Uncharacterized protein</fullName>
    </submittedName>
</protein>